<reference evidence="1 2" key="1">
    <citation type="submission" date="2015-09" db="EMBL/GenBank/DDBJ databases">
        <authorList>
            <consortium name="Pathogen Informatics"/>
        </authorList>
    </citation>
    <scope>NUCLEOTIDE SEQUENCE [LARGE SCALE GENOMIC DNA]</scope>
    <source>
        <strain evidence="1 2">2789STDY5834966</strain>
    </source>
</reference>
<accession>A0A173RMY9</accession>
<dbReference type="EMBL" id="CYYC01000002">
    <property type="protein sequence ID" value="CUM78558.1"/>
    <property type="molecule type" value="Genomic_DNA"/>
</dbReference>
<evidence type="ECO:0000313" key="2">
    <source>
        <dbReference type="Proteomes" id="UP000095390"/>
    </source>
</evidence>
<gene>
    <name evidence="1" type="ORF">ERS852578_00217</name>
</gene>
<sequence length="895" mass="104441">MKIKATVDKYCYTSKPTDSDAKKMRMRLPQEENYYDIKTIADCVGEQGQAFLPATFKGMASKQENFEQCQLFGIDFDEEPDYEKIKRKFADYHLPIVFSYHTFSSTPEHPKYRIILCHIVPITERWLADMILKMLKKMFPEADSHCFETARLFYGGKGLIDFNDVVAETGENTFNVYNLVMQFEKFLYTNDKKNFSRNIRVFAHKYQIGLSNNRFNIFLYKNPAHPHKEGVPIHPPIKNEEIIGSNIKYKLDIPIISSKIIFYEPNEEEEKSEKYVCKKSRPKRLEKVSYEKMCSCRLWKEFVSGDGNILSHRDKFLLATNILYIVGFEKDFLDALKRNYPDSDRNKWRYNLNWMRDREYKPASCSNCKYCNSCNHRSNIVETLKGKKLITFNGNHDFVSVDESFKQISYELKEALKSKKDQIHLISGQTGIGKTSLYIDAINSRKYKKPLLIAVPTSDLKSELIQRIGKENIFDIPSFDDLPLIGRRFDIQQYYNQGDFEKARQCIIECARDVCEPEELNKFRVYLNPQIYLEQTSSCVIMTHARLLSLPDKILKRFEIIIDEDILYNSILVRVGSIKISTLKKILEKNYLSYAKREMIQDLLALKEKKCCINRDYIPNEIDTRIIKRCKTNDNIAEFLKAGCYMKLDDCIKYLPPIKLPKCKMIILSATLDQTIYEIFFPTRNIIYHEVKQAAYTGNLIQYPAYSMSRTAIKNIVLDENSDYPTLSMLFEKIISHTNNVVYGITFKRYEEALPLGYTLHFGNLTGTDYLSGKNGIIIGTPHFPTYLYELIAYSVGISEKSKNSYKNRQVSYKGYDFIMMSYKNKILQKIQLYLISSELEQAVGRSRLLRTNSTVYVFSNFPCNQATFCNIDYLKDADDPEGNIDNYLINTMFF</sequence>
<evidence type="ECO:0000313" key="1">
    <source>
        <dbReference type="EMBL" id="CUM78558.1"/>
    </source>
</evidence>
<dbReference type="OrthoDB" id="581132at2"/>
<name>A0A173RMY9_9FIRM</name>
<organism evidence="1 2">
    <name type="scientific">Anaerobutyricum hallii</name>
    <dbReference type="NCBI Taxonomy" id="39488"/>
    <lineage>
        <taxon>Bacteria</taxon>
        <taxon>Bacillati</taxon>
        <taxon>Bacillota</taxon>
        <taxon>Clostridia</taxon>
        <taxon>Lachnospirales</taxon>
        <taxon>Lachnospiraceae</taxon>
        <taxon>Anaerobutyricum</taxon>
    </lineage>
</organism>
<protein>
    <recommendedName>
        <fullName evidence="3">Helicase ATP-binding domain-containing protein</fullName>
    </recommendedName>
</protein>
<dbReference type="Gene3D" id="3.40.50.300">
    <property type="entry name" value="P-loop containing nucleotide triphosphate hydrolases"/>
    <property type="match status" value="1"/>
</dbReference>
<dbReference type="InterPro" id="IPR027417">
    <property type="entry name" value="P-loop_NTPase"/>
</dbReference>
<dbReference type="Proteomes" id="UP000095390">
    <property type="component" value="Unassembled WGS sequence"/>
</dbReference>
<dbReference type="SUPFAM" id="SSF52540">
    <property type="entry name" value="P-loop containing nucleoside triphosphate hydrolases"/>
    <property type="match status" value="1"/>
</dbReference>
<evidence type="ECO:0008006" key="3">
    <source>
        <dbReference type="Google" id="ProtNLM"/>
    </source>
</evidence>
<proteinExistence type="predicted"/>
<dbReference type="RefSeq" id="WP_022170255.1">
    <property type="nucleotide sequence ID" value="NZ_CATZPD010000007.1"/>
</dbReference>
<dbReference type="AlphaFoldDB" id="A0A173RMY9"/>